<reference evidence="2" key="1">
    <citation type="submission" date="2020-05" db="EMBL/GenBank/DDBJ databases">
        <authorList>
            <person name="Chiriac C."/>
            <person name="Salcher M."/>
            <person name="Ghai R."/>
            <person name="Kavagutti S V."/>
        </authorList>
    </citation>
    <scope>NUCLEOTIDE SEQUENCE</scope>
</reference>
<evidence type="ECO:0000313" key="2">
    <source>
        <dbReference type="EMBL" id="CAB4218826.1"/>
    </source>
</evidence>
<dbReference type="Pfam" id="PF06074">
    <property type="entry name" value="Portal_Mu"/>
    <property type="match status" value="1"/>
</dbReference>
<feature type="region of interest" description="Disordered" evidence="1">
    <location>
        <begin position="317"/>
        <end position="338"/>
    </location>
</feature>
<sequence length="460" mass="51639">MKAVGAIKNYWSPAATNSRGLPLVRGRDAKDLSRWITPIQLTRLRQDMSTWRDSIREIELAWYPHRVKVQQMYLDTVLDSHVSSCMSRRKDLTLLKDFIICGADGIEDENLTKLIKNKLWFQNLLTGMLDAAFYGYTLIQLGDLVDGGFPHLSIVKRENISPDRLSVNQIVYSPQGWHFMDPYEKDENGISLYDWTVYIPTFNENGTSICGYGLLYKIARYEILLRNNLGWNADFVELFAQPLRVGKTSKQEGPERDEFEASVKNVGSSGWAVMDHDDVIQFIESALGGTGYKSYDNLDTRLQKLISKELLGHADALDSTPGKLGGGQGGEESPAGEALKSIEKKDNALILIHLNDIVLPKLRNLGFNIPNDKMFGIKNDKELAEGRNREDDANQKTALVANTLKQAGFTVDPAYITERTGIPVTETPAPAPMTQQSFIADRSNVKRIAGKLKEIYEHSH</sequence>
<evidence type="ECO:0008006" key="3">
    <source>
        <dbReference type="Google" id="ProtNLM"/>
    </source>
</evidence>
<organism evidence="2">
    <name type="scientific">uncultured Caudovirales phage</name>
    <dbReference type="NCBI Taxonomy" id="2100421"/>
    <lineage>
        <taxon>Viruses</taxon>
        <taxon>Duplodnaviria</taxon>
        <taxon>Heunggongvirae</taxon>
        <taxon>Uroviricota</taxon>
        <taxon>Caudoviricetes</taxon>
        <taxon>Peduoviridae</taxon>
        <taxon>Maltschvirus</taxon>
        <taxon>Maltschvirus maltsch</taxon>
    </lineage>
</organism>
<gene>
    <name evidence="2" type="ORF">UFOVP1596_45</name>
</gene>
<dbReference type="EMBL" id="LR797460">
    <property type="protein sequence ID" value="CAB4218826.1"/>
    <property type="molecule type" value="Genomic_DNA"/>
</dbReference>
<accession>A0A6J5SV00</accession>
<evidence type="ECO:0000256" key="1">
    <source>
        <dbReference type="SAM" id="MobiDB-lite"/>
    </source>
</evidence>
<name>A0A6J5SV00_9CAUD</name>
<proteinExistence type="predicted"/>
<protein>
    <recommendedName>
        <fullName evidence="3">DUF935 family protein</fullName>
    </recommendedName>
</protein>
<dbReference type="InterPro" id="IPR009279">
    <property type="entry name" value="Portal_Mu"/>
</dbReference>